<feature type="domain" description="FMN-dependent dehydrogenase" evidence="2">
    <location>
        <begin position="98"/>
        <end position="130"/>
    </location>
</feature>
<dbReference type="AlphaFoldDB" id="A0A833QFV9"/>
<sequence length="131" mass="15723">MQKDKKKINMFLKSKPKVSSNIVKYEQKISFDECYYDCQIQEKSSRTKIVVTKDRSRELRIGVGPFIFVWSIEYNLSLKEQKKMEDEPVNVREYEEIAKQVLPKMFFDYYNGGAEDEHTLRENMEAFKRIM</sequence>
<evidence type="ECO:0000259" key="2">
    <source>
        <dbReference type="Pfam" id="PF01070"/>
    </source>
</evidence>
<evidence type="ECO:0000313" key="4">
    <source>
        <dbReference type="Proteomes" id="UP000623129"/>
    </source>
</evidence>
<gene>
    <name evidence="3" type="ORF">FCM35_KLT12196</name>
</gene>
<dbReference type="SUPFAM" id="SSF51395">
    <property type="entry name" value="FMN-linked oxidoreductases"/>
    <property type="match status" value="1"/>
</dbReference>
<dbReference type="EMBL" id="SWLB01000023">
    <property type="protein sequence ID" value="KAF3323465.1"/>
    <property type="molecule type" value="Genomic_DNA"/>
</dbReference>
<dbReference type="Gene3D" id="3.20.20.70">
    <property type="entry name" value="Aldolase class I"/>
    <property type="match status" value="1"/>
</dbReference>
<dbReference type="Proteomes" id="UP000623129">
    <property type="component" value="Unassembled WGS sequence"/>
</dbReference>
<dbReference type="InterPro" id="IPR013785">
    <property type="entry name" value="Aldolase_TIM"/>
</dbReference>
<keyword evidence="4" id="KW-1185">Reference proteome</keyword>
<dbReference type="PANTHER" id="PTHR10578:SF67">
    <property type="entry name" value="PEROXISOMAL (S)-2-HYDROXYACID OXIDASE GLO3"/>
    <property type="match status" value="1"/>
</dbReference>
<evidence type="ECO:0000256" key="1">
    <source>
        <dbReference type="ARBA" id="ARBA00001917"/>
    </source>
</evidence>
<organism evidence="3 4">
    <name type="scientific">Carex littledalei</name>
    <dbReference type="NCBI Taxonomy" id="544730"/>
    <lineage>
        <taxon>Eukaryota</taxon>
        <taxon>Viridiplantae</taxon>
        <taxon>Streptophyta</taxon>
        <taxon>Embryophyta</taxon>
        <taxon>Tracheophyta</taxon>
        <taxon>Spermatophyta</taxon>
        <taxon>Magnoliopsida</taxon>
        <taxon>Liliopsida</taxon>
        <taxon>Poales</taxon>
        <taxon>Cyperaceae</taxon>
        <taxon>Cyperoideae</taxon>
        <taxon>Cariceae</taxon>
        <taxon>Carex</taxon>
        <taxon>Carex subgen. Euthyceras</taxon>
    </lineage>
</organism>
<reference evidence="3" key="1">
    <citation type="submission" date="2020-01" db="EMBL/GenBank/DDBJ databases">
        <title>Genome sequence of Kobresia littledalei, the first chromosome-level genome in the family Cyperaceae.</title>
        <authorList>
            <person name="Qu G."/>
        </authorList>
    </citation>
    <scope>NUCLEOTIDE SEQUENCE</scope>
    <source>
        <strain evidence="3">C.B.Clarke</strain>
        <tissue evidence="3">Leaf</tissue>
    </source>
</reference>
<dbReference type="PANTHER" id="PTHR10578">
    <property type="entry name" value="S -2-HYDROXY-ACID OXIDASE-RELATED"/>
    <property type="match status" value="1"/>
</dbReference>
<dbReference type="OrthoDB" id="25826at2759"/>
<proteinExistence type="predicted"/>
<name>A0A833QFV9_9POAL</name>
<evidence type="ECO:0000313" key="3">
    <source>
        <dbReference type="EMBL" id="KAF3323465.1"/>
    </source>
</evidence>
<comment type="caution">
    <text evidence="3">The sequence shown here is derived from an EMBL/GenBank/DDBJ whole genome shotgun (WGS) entry which is preliminary data.</text>
</comment>
<comment type="cofactor">
    <cofactor evidence="1">
        <name>FMN</name>
        <dbReference type="ChEBI" id="CHEBI:58210"/>
    </cofactor>
</comment>
<dbReference type="InterPro" id="IPR000262">
    <property type="entry name" value="FMN-dep_DH"/>
</dbReference>
<dbReference type="GO" id="GO:0016491">
    <property type="term" value="F:oxidoreductase activity"/>
    <property type="evidence" value="ECO:0007669"/>
    <property type="project" value="InterPro"/>
</dbReference>
<accession>A0A833QFV9</accession>
<protein>
    <submittedName>
        <fullName evidence="3">Peroxisomal (S)-2-hydroxy-acid oxidase GLO4</fullName>
    </submittedName>
</protein>
<dbReference type="Pfam" id="PF01070">
    <property type="entry name" value="FMN_dh"/>
    <property type="match status" value="1"/>
</dbReference>